<proteinExistence type="predicted"/>
<name>A0A7R9J6C9_TIMCA</name>
<feature type="region of interest" description="Disordered" evidence="1">
    <location>
        <begin position="143"/>
        <end position="167"/>
    </location>
</feature>
<accession>A0A7R9J6C9</accession>
<dbReference type="EMBL" id="OE181473">
    <property type="protein sequence ID" value="CAD7573209.1"/>
    <property type="molecule type" value="Genomic_DNA"/>
</dbReference>
<reference evidence="2" key="1">
    <citation type="submission" date="2020-11" db="EMBL/GenBank/DDBJ databases">
        <authorList>
            <person name="Tran Van P."/>
        </authorList>
    </citation>
    <scope>NUCLEOTIDE SEQUENCE</scope>
</reference>
<sequence length="333" mass="37133">MAKLERLNLEEVNPHLCGGRVENYLGKTTPSSPYQDSNLDLLILSSQAQHETRALANYARERQYWTHFNGIRTDSALKKGSGRSPNRDYNLNLPVLGSLSKHETSTLANYATGVGLRQVVEVGLQSPSRLTAEDRNLGGHAACHGATRAKSSGSSSTSRGSCSSLGNKVRRPRRFYSEDMKQTNLNMLTSEFELWSLKWQNTHQDRSYEELYSVPKGTPHSQSVPQQLLSEEQCAHRSQIMSYPYLRGDIWDYIQGCSQAHIIPNLLQPSVEGGNSAPSRNEKYDDYEVLAVGSTAAIDWTTKIHPVARLLHSPSSYSKTIKFLKVLLSTSSF</sequence>
<evidence type="ECO:0000256" key="1">
    <source>
        <dbReference type="SAM" id="MobiDB-lite"/>
    </source>
</evidence>
<feature type="compositionally biased region" description="Low complexity" evidence="1">
    <location>
        <begin position="151"/>
        <end position="166"/>
    </location>
</feature>
<evidence type="ECO:0000313" key="2">
    <source>
        <dbReference type="EMBL" id="CAD7573209.1"/>
    </source>
</evidence>
<organism evidence="2">
    <name type="scientific">Timema californicum</name>
    <name type="common">California timema</name>
    <name type="synonym">Walking stick</name>
    <dbReference type="NCBI Taxonomy" id="61474"/>
    <lineage>
        <taxon>Eukaryota</taxon>
        <taxon>Metazoa</taxon>
        <taxon>Ecdysozoa</taxon>
        <taxon>Arthropoda</taxon>
        <taxon>Hexapoda</taxon>
        <taxon>Insecta</taxon>
        <taxon>Pterygota</taxon>
        <taxon>Neoptera</taxon>
        <taxon>Polyneoptera</taxon>
        <taxon>Phasmatodea</taxon>
        <taxon>Timematodea</taxon>
        <taxon>Timematoidea</taxon>
        <taxon>Timematidae</taxon>
        <taxon>Timema</taxon>
    </lineage>
</organism>
<dbReference type="AlphaFoldDB" id="A0A7R9J6C9"/>
<gene>
    <name evidence="2" type="ORF">TCMB3V08_LOCUS5849</name>
</gene>
<protein>
    <submittedName>
        <fullName evidence="2">(California timema) hypothetical protein</fullName>
    </submittedName>
</protein>